<dbReference type="EMBL" id="CAKMUD010000070">
    <property type="protein sequence ID" value="CAH1582383.1"/>
    <property type="molecule type" value="Genomic_DNA"/>
</dbReference>
<reference evidence="1" key="1">
    <citation type="submission" date="2022-01" db="EMBL/GenBank/DDBJ databases">
        <authorList>
            <person name="Lagorce A."/>
        </authorList>
    </citation>
    <scope>NUCLEOTIDE SEQUENCE</scope>
    <source>
        <strain evidence="1">Th15_F1_A12</strain>
    </source>
</reference>
<dbReference type="AlphaFoldDB" id="A0AAU9QIC7"/>
<proteinExistence type="predicted"/>
<gene>
    <name evidence="1" type="ORF">THF1A12_180018</name>
</gene>
<organism evidence="1 2">
    <name type="scientific">Vibrio jasicida</name>
    <dbReference type="NCBI Taxonomy" id="766224"/>
    <lineage>
        <taxon>Bacteria</taxon>
        <taxon>Pseudomonadati</taxon>
        <taxon>Pseudomonadota</taxon>
        <taxon>Gammaproteobacteria</taxon>
        <taxon>Vibrionales</taxon>
        <taxon>Vibrionaceae</taxon>
        <taxon>Vibrio</taxon>
    </lineage>
</organism>
<evidence type="ECO:0000313" key="2">
    <source>
        <dbReference type="Proteomes" id="UP001295462"/>
    </source>
</evidence>
<protein>
    <submittedName>
        <fullName evidence="1">Uncharacterized protein</fullName>
    </submittedName>
</protein>
<name>A0AAU9QIC7_9VIBR</name>
<evidence type="ECO:0000313" key="1">
    <source>
        <dbReference type="EMBL" id="CAH1582383.1"/>
    </source>
</evidence>
<sequence length="40" mass="5132">MIFDTIGYYTYRQIKLHSNFRFVNKQVRRIRLLFFNFRND</sequence>
<comment type="caution">
    <text evidence="1">The sequence shown here is derived from an EMBL/GenBank/DDBJ whole genome shotgun (WGS) entry which is preliminary data.</text>
</comment>
<accession>A0AAU9QIC7</accession>
<dbReference type="Proteomes" id="UP001295462">
    <property type="component" value="Unassembled WGS sequence"/>
</dbReference>